<evidence type="ECO:0000313" key="12">
    <source>
        <dbReference type="RefSeq" id="XP_070855234.1"/>
    </source>
</evidence>
<keyword evidence="1" id="KW-0343">GTPase activation</keyword>
<dbReference type="InterPro" id="IPR008936">
    <property type="entry name" value="Rho_GTPase_activation_prot"/>
</dbReference>
<feature type="compositionally biased region" description="Basic and acidic residues" evidence="2">
    <location>
        <begin position="107"/>
        <end position="118"/>
    </location>
</feature>
<name>A0AB40AFL4_DROSZ</name>
<accession>A0AB40AFL4</accession>
<evidence type="ECO:0000313" key="11">
    <source>
        <dbReference type="RefSeq" id="XP_065724663.1"/>
    </source>
</evidence>
<dbReference type="SMART" id="SM00324">
    <property type="entry name" value="RhoGAP"/>
    <property type="match status" value="1"/>
</dbReference>
<proteinExistence type="predicted"/>
<dbReference type="Pfam" id="PF00620">
    <property type="entry name" value="RhoGAP"/>
    <property type="match status" value="1"/>
</dbReference>
<dbReference type="PANTHER" id="PTHR14963">
    <property type="entry name" value="RHO GTPASE ACTIVATING PROTEIN 18,19-RELATED"/>
    <property type="match status" value="1"/>
</dbReference>
<dbReference type="SUPFAM" id="SSF48350">
    <property type="entry name" value="GTPase activation domain, GAP"/>
    <property type="match status" value="1"/>
</dbReference>
<evidence type="ECO:0000313" key="7">
    <source>
        <dbReference type="RefSeq" id="XP_036678335.2"/>
    </source>
</evidence>
<feature type="region of interest" description="Disordered" evidence="2">
    <location>
        <begin position="97"/>
        <end position="132"/>
    </location>
</feature>
<dbReference type="Gene3D" id="1.10.555.10">
    <property type="entry name" value="Rho GTPase activation protein"/>
    <property type="match status" value="1"/>
</dbReference>
<dbReference type="InterPro" id="IPR000198">
    <property type="entry name" value="RhoGAP_dom"/>
</dbReference>
<sequence length="595" mass="68096">MNSYTVLHNSSDQEYSEFLKEYLLQSSAQSNDPEINYEDGEMEAEWLTSIGYPELSKPFEQGLEVCNAELEPILTTLSKPHAQAIVQRVRVLNRTVRGRTKSRSKRKPDIRDVFRDFDESSTGTRSRSATPDSLDSIKVDEVWANSSIPSFVSNFENISETNCSSGEQSKGKYLKQNLQRTPSAPLKSTTYADIFRGSHARCDIPLYSTHGVELLGYSRIGTIHLPRNRSSSDPFCSVGQARKMLLRDSRSENKTLCRQELLNSEQQSVRLSPMPYDGISFESISRDTSGLDCGETLDDHNTSLKLFTEIFLLSQIDLKRLQAVLWLELATIFDRYEVSLDKRKPFKRRRKEEGNLFGVSLNALIRRDQQVTGTDSTLVPQFLEKLLTELLHRGSREEGILRIGGHKQKTEVLYKELDSTFYQKPEKSAHLLGTATVHELGGLLKRWLRELPQPLLSTELIQLFYQCHRLPSMDQRNALTIVCQLLPPENRNTLRSLLRFLNNIIDLKDINKMDLHNVSTIIAPSFFPPRFIHPSDRTSIAEQVKVAAHCCRLTKVLILHGDKLFRVPNNLIIESKTKKTRMAKKEWLRRDSLNK</sequence>
<dbReference type="GO" id="GO:0005737">
    <property type="term" value="C:cytoplasm"/>
    <property type="evidence" value="ECO:0007669"/>
    <property type="project" value="TreeGrafter"/>
</dbReference>
<evidence type="ECO:0000313" key="4">
    <source>
        <dbReference type="Proteomes" id="UP001652628"/>
    </source>
</evidence>
<dbReference type="RefSeq" id="XP_036678334.2">
    <property type="nucleotide sequence ID" value="XM_036822439.2"/>
</dbReference>
<dbReference type="GO" id="GO:0007165">
    <property type="term" value="P:signal transduction"/>
    <property type="evidence" value="ECO:0007669"/>
    <property type="project" value="InterPro"/>
</dbReference>
<dbReference type="CTD" id="3355133"/>
<feature type="compositionally biased region" description="Polar residues" evidence="2">
    <location>
        <begin position="120"/>
        <end position="132"/>
    </location>
</feature>
<dbReference type="PANTHER" id="PTHR14963:SF1">
    <property type="entry name" value="RHO GTPASE-ACTIVATING PROTEIN CONUNDRUM"/>
    <property type="match status" value="1"/>
</dbReference>
<evidence type="ECO:0000313" key="5">
    <source>
        <dbReference type="RefSeq" id="XP_036678333.2"/>
    </source>
</evidence>
<dbReference type="GO" id="GO:0051056">
    <property type="term" value="P:regulation of small GTPase mediated signal transduction"/>
    <property type="evidence" value="ECO:0007669"/>
    <property type="project" value="TreeGrafter"/>
</dbReference>
<dbReference type="RefSeq" id="XP_036678333.2">
    <property type="nucleotide sequence ID" value="XM_036822438.2"/>
</dbReference>
<dbReference type="RefSeq" id="XP_070855234.1">
    <property type="nucleotide sequence ID" value="XM_070999133.1"/>
</dbReference>
<dbReference type="AlphaFoldDB" id="A0AB40AFL4"/>
<dbReference type="FunFam" id="1.10.555.10:FF:000067">
    <property type="entry name" value="Rho GTPase-activating protein conundrum"/>
    <property type="match status" value="1"/>
</dbReference>
<dbReference type="RefSeq" id="XP_036678339.2">
    <property type="nucleotide sequence ID" value="XM_036822444.2"/>
</dbReference>
<dbReference type="RefSeq" id="XP_070855235.1">
    <property type="nucleotide sequence ID" value="XM_070999134.1"/>
</dbReference>
<evidence type="ECO:0000256" key="2">
    <source>
        <dbReference type="SAM" id="MobiDB-lite"/>
    </source>
</evidence>
<keyword evidence="4" id="KW-1185">Reference proteome</keyword>
<evidence type="ECO:0000313" key="9">
    <source>
        <dbReference type="RefSeq" id="XP_036678340.2"/>
    </source>
</evidence>
<dbReference type="GO" id="GO:0005096">
    <property type="term" value="F:GTPase activator activity"/>
    <property type="evidence" value="ECO:0007669"/>
    <property type="project" value="UniProtKB-KW"/>
</dbReference>
<evidence type="ECO:0000313" key="13">
    <source>
        <dbReference type="RefSeq" id="XP_070855235.1"/>
    </source>
</evidence>
<feature type="domain" description="Rho-GAP" evidence="3">
    <location>
        <begin position="359"/>
        <end position="565"/>
    </location>
</feature>
<organism evidence="4 6">
    <name type="scientific">Drosophila suzukii</name>
    <name type="common">Spotted-wing drosophila fruit fly</name>
    <dbReference type="NCBI Taxonomy" id="28584"/>
    <lineage>
        <taxon>Eukaryota</taxon>
        <taxon>Metazoa</taxon>
        <taxon>Ecdysozoa</taxon>
        <taxon>Arthropoda</taxon>
        <taxon>Hexapoda</taxon>
        <taxon>Insecta</taxon>
        <taxon>Pterygota</taxon>
        <taxon>Neoptera</taxon>
        <taxon>Endopterygota</taxon>
        <taxon>Diptera</taxon>
        <taxon>Brachycera</taxon>
        <taxon>Muscomorpha</taxon>
        <taxon>Ephydroidea</taxon>
        <taxon>Drosophilidae</taxon>
        <taxon>Drosophila</taxon>
        <taxon>Sophophora</taxon>
    </lineage>
</organism>
<evidence type="ECO:0000259" key="3">
    <source>
        <dbReference type="PROSITE" id="PS50238"/>
    </source>
</evidence>
<dbReference type="Proteomes" id="UP001652628">
    <property type="component" value="Unplaced"/>
</dbReference>
<dbReference type="GO" id="GO:0030833">
    <property type="term" value="P:regulation of actin filament polymerization"/>
    <property type="evidence" value="ECO:0007669"/>
    <property type="project" value="TreeGrafter"/>
</dbReference>
<evidence type="ECO:0000256" key="1">
    <source>
        <dbReference type="ARBA" id="ARBA00022468"/>
    </source>
</evidence>
<dbReference type="RefSeq" id="XP_036678340.2">
    <property type="nucleotide sequence ID" value="XM_036822445.2"/>
</dbReference>
<dbReference type="RefSeq" id="XP_065724663.1">
    <property type="nucleotide sequence ID" value="XM_065868591.1"/>
</dbReference>
<evidence type="ECO:0000313" key="8">
    <source>
        <dbReference type="RefSeq" id="XP_036678339.2"/>
    </source>
</evidence>
<protein>
    <submittedName>
        <fullName evidence="5 6">Rho GTPase-activating protein conundrum isoform X1</fullName>
    </submittedName>
</protein>
<dbReference type="GeneID" id="108007407"/>
<dbReference type="RefSeq" id="XP_065724662.1">
    <property type="nucleotide sequence ID" value="XM_065868590.1"/>
</dbReference>
<feature type="compositionally biased region" description="Basic residues" evidence="2">
    <location>
        <begin position="97"/>
        <end position="106"/>
    </location>
</feature>
<evidence type="ECO:0000313" key="10">
    <source>
        <dbReference type="RefSeq" id="XP_065724662.1"/>
    </source>
</evidence>
<reference evidence="5 6" key="1">
    <citation type="submission" date="2025-04" db="UniProtKB">
        <authorList>
            <consortium name="RefSeq"/>
        </authorList>
    </citation>
    <scope>IDENTIFICATION</scope>
    <source>
        <strain evidence="5 6">WT10</strain>
        <tissue evidence="5 6">Whole body</tissue>
    </source>
</reference>
<evidence type="ECO:0000313" key="6">
    <source>
        <dbReference type="RefSeq" id="XP_036678334.2"/>
    </source>
</evidence>
<gene>
    <name evidence="5 6 7 8 9 10 11 12 13" type="primary">conu</name>
</gene>
<dbReference type="PROSITE" id="PS50238">
    <property type="entry name" value="RHOGAP"/>
    <property type="match status" value="1"/>
</dbReference>
<dbReference type="RefSeq" id="XP_036678335.2">
    <property type="nucleotide sequence ID" value="XM_036822440.2"/>
</dbReference>